<proteinExistence type="predicted"/>
<evidence type="ECO:0000256" key="1">
    <source>
        <dbReference type="SAM" id="MobiDB-lite"/>
    </source>
</evidence>
<feature type="compositionally biased region" description="Acidic residues" evidence="1">
    <location>
        <begin position="395"/>
        <end position="408"/>
    </location>
</feature>
<dbReference type="InterPro" id="IPR036514">
    <property type="entry name" value="SGNH_hydro_sf"/>
</dbReference>
<feature type="compositionally biased region" description="Low complexity" evidence="1">
    <location>
        <begin position="13"/>
        <end position="30"/>
    </location>
</feature>
<dbReference type="STRING" id="1306861.A0A4U6XCC0"/>
<evidence type="ECO:0000313" key="2">
    <source>
        <dbReference type="EMBL" id="TKW53235.1"/>
    </source>
</evidence>
<reference evidence="2 3" key="1">
    <citation type="journal article" date="2019" name="PLoS ONE">
        <title>Comparative genome analysis indicates high evolutionary potential of pathogenicity genes in Colletotrichum tanaceti.</title>
        <authorList>
            <person name="Lelwala R.V."/>
            <person name="Korhonen P.K."/>
            <person name="Young N.D."/>
            <person name="Scott J.B."/>
            <person name="Ades P.A."/>
            <person name="Gasser R.B."/>
            <person name="Taylor P.W.J."/>
        </authorList>
    </citation>
    <scope>NUCLEOTIDE SEQUENCE [LARGE SCALE GENOMIC DNA]</scope>
    <source>
        <strain evidence="2">BRIP57314</strain>
    </source>
</reference>
<feature type="compositionally biased region" description="Basic residues" evidence="1">
    <location>
        <begin position="1"/>
        <end position="10"/>
    </location>
</feature>
<evidence type="ECO:0000313" key="3">
    <source>
        <dbReference type="Proteomes" id="UP000310108"/>
    </source>
</evidence>
<accession>A0A4U6XCC0</accession>
<feature type="region of interest" description="Disordered" evidence="1">
    <location>
        <begin position="390"/>
        <end position="425"/>
    </location>
</feature>
<feature type="region of interest" description="Disordered" evidence="1">
    <location>
        <begin position="476"/>
        <end position="501"/>
    </location>
</feature>
<dbReference type="AlphaFoldDB" id="A0A4U6XCC0"/>
<feature type="region of interest" description="Disordered" evidence="1">
    <location>
        <begin position="1"/>
        <end position="33"/>
    </location>
</feature>
<dbReference type="Proteomes" id="UP000310108">
    <property type="component" value="Unassembled WGS sequence"/>
</dbReference>
<organism evidence="2 3">
    <name type="scientific">Colletotrichum tanaceti</name>
    <dbReference type="NCBI Taxonomy" id="1306861"/>
    <lineage>
        <taxon>Eukaryota</taxon>
        <taxon>Fungi</taxon>
        <taxon>Dikarya</taxon>
        <taxon>Ascomycota</taxon>
        <taxon>Pezizomycotina</taxon>
        <taxon>Sordariomycetes</taxon>
        <taxon>Hypocreomycetidae</taxon>
        <taxon>Glomerellales</taxon>
        <taxon>Glomerellaceae</taxon>
        <taxon>Colletotrichum</taxon>
        <taxon>Colletotrichum destructivum species complex</taxon>
    </lineage>
</organism>
<keyword evidence="3" id="KW-1185">Reference proteome</keyword>
<sequence>MSKKPPRHERRSSSPASSNTSGPSGSPRNPLDQCCEMDFRTLLAFLSTRVLRGGPRLVVQLTLAALALLLLGRFLASPTSSDTLISPASRWSWSPFGGAESDDTTSADVVGTGGPGGLRVVAFGSPDVATPSTGKGTGGKSWTEMLCEELRCSSYHSSIPSVSLPAQAMTSHEHYRHAIAKVAGAAADDEQPRAPGYNYDFLLEQFPLSDAVADLEAQVDGFLARPQPRDLPRDTVWVFTFGTWDVWALASLPREQGRGLVDAAVAALFAQVERVYQASLDAGSPAFSDFWAYQDASLVAEKLNALERGREGEGEEGEGDENRVEMDTREVESFRLVVPALLDVSLTPGWHARRPAPPSPHTKAEQMTNAAHLTERWNSEVKGRLEEWMRTADPGAEDGEEEEEEEGEEKGKFGYVSSGDESTTNAAGSRLLRARAAADEGQVLRVPYPRRVGAQVDGATFVREAIVERQMRDYGLTDHTGRGNRTDADTYNDNDGGEQQQQGGSVFFAETWTPCIWARTSETPDADGVYAACDNPGDYLFHSPFTLGERAVRETARIAAAETRSRLAFVDDDSTSSSSSPSSASASSAAAEKTKRRERRGETRGFQRVMRPNRAMRLVGAACPTLDVC</sequence>
<feature type="region of interest" description="Disordered" evidence="1">
    <location>
        <begin position="307"/>
        <end position="326"/>
    </location>
</feature>
<feature type="region of interest" description="Disordered" evidence="1">
    <location>
        <begin position="570"/>
        <end position="611"/>
    </location>
</feature>
<comment type="caution">
    <text evidence="2">The sequence shown here is derived from an EMBL/GenBank/DDBJ whole genome shotgun (WGS) entry which is preliminary data.</text>
</comment>
<gene>
    <name evidence="2" type="ORF">CTA1_6100</name>
</gene>
<dbReference type="Gene3D" id="3.40.50.1110">
    <property type="entry name" value="SGNH hydrolase"/>
    <property type="match status" value="1"/>
</dbReference>
<feature type="compositionally biased region" description="Low complexity" evidence="1">
    <location>
        <begin position="575"/>
        <end position="591"/>
    </location>
</feature>
<feature type="compositionally biased region" description="Basic and acidic residues" evidence="1">
    <location>
        <begin position="476"/>
        <end position="488"/>
    </location>
</feature>
<feature type="compositionally biased region" description="Basic and acidic residues" evidence="1">
    <location>
        <begin position="592"/>
        <end position="605"/>
    </location>
</feature>
<protein>
    <submittedName>
        <fullName evidence="2">Uncharacterized protein</fullName>
    </submittedName>
</protein>
<name>A0A4U6XCC0_9PEZI</name>
<dbReference type="EMBL" id="PJEX01000195">
    <property type="protein sequence ID" value="TKW53235.1"/>
    <property type="molecule type" value="Genomic_DNA"/>
</dbReference>